<evidence type="ECO:0000256" key="6">
    <source>
        <dbReference type="SAM" id="Phobius"/>
    </source>
</evidence>
<dbReference type="InterPro" id="IPR038213">
    <property type="entry name" value="IFI6/IFI27-like_sf"/>
</dbReference>
<organism evidence="7 8">
    <name type="scientific">Lepidopterella palustris CBS 459.81</name>
    <dbReference type="NCBI Taxonomy" id="1314670"/>
    <lineage>
        <taxon>Eukaryota</taxon>
        <taxon>Fungi</taxon>
        <taxon>Dikarya</taxon>
        <taxon>Ascomycota</taxon>
        <taxon>Pezizomycotina</taxon>
        <taxon>Dothideomycetes</taxon>
        <taxon>Pleosporomycetidae</taxon>
        <taxon>Mytilinidiales</taxon>
        <taxon>Argynnaceae</taxon>
        <taxon>Lepidopterella</taxon>
    </lineage>
</organism>
<dbReference type="Gene3D" id="6.10.110.10">
    <property type="match status" value="1"/>
</dbReference>
<feature type="transmembrane region" description="Helical" evidence="6">
    <location>
        <begin position="127"/>
        <end position="152"/>
    </location>
</feature>
<dbReference type="Proteomes" id="UP000250266">
    <property type="component" value="Unassembled WGS sequence"/>
</dbReference>
<comment type="similarity">
    <text evidence="2">Belongs to the IFI6/IFI27 family.</text>
</comment>
<protein>
    <submittedName>
        <fullName evidence="7">Uncharacterized protein</fullName>
    </submittedName>
</protein>
<evidence type="ECO:0000256" key="5">
    <source>
        <dbReference type="ARBA" id="ARBA00023136"/>
    </source>
</evidence>
<keyword evidence="4 6" id="KW-1133">Transmembrane helix</keyword>
<keyword evidence="8" id="KW-1185">Reference proteome</keyword>
<evidence type="ECO:0000313" key="7">
    <source>
        <dbReference type="EMBL" id="OCK73706.1"/>
    </source>
</evidence>
<dbReference type="AlphaFoldDB" id="A0A8E2DY77"/>
<dbReference type="InterPro" id="IPR009311">
    <property type="entry name" value="IFI6/IFI27-like"/>
</dbReference>
<reference evidence="7 8" key="1">
    <citation type="journal article" date="2016" name="Nat. Commun.">
        <title>Ectomycorrhizal ecology is imprinted in the genome of the dominant symbiotic fungus Cenococcum geophilum.</title>
        <authorList>
            <consortium name="DOE Joint Genome Institute"/>
            <person name="Peter M."/>
            <person name="Kohler A."/>
            <person name="Ohm R.A."/>
            <person name="Kuo A."/>
            <person name="Krutzmann J."/>
            <person name="Morin E."/>
            <person name="Arend M."/>
            <person name="Barry K.W."/>
            <person name="Binder M."/>
            <person name="Choi C."/>
            <person name="Clum A."/>
            <person name="Copeland A."/>
            <person name="Grisel N."/>
            <person name="Haridas S."/>
            <person name="Kipfer T."/>
            <person name="LaButti K."/>
            <person name="Lindquist E."/>
            <person name="Lipzen A."/>
            <person name="Maire R."/>
            <person name="Meier B."/>
            <person name="Mihaltcheva S."/>
            <person name="Molinier V."/>
            <person name="Murat C."/>
            <person name="Poggeler S."/>
            <person name="Quandt C.A."/>
            <person name="Sperisen C."/>
            <person name="Tritt A."/>
            <person name="Tisserant E."/>
            <person name="Crous P.W."/>
            <person name="Henrissat B."/>
            <person name="Nehls U."/>
            <person name="Egli S."/>
            <person name="Spatafora J.W."/>
            <person name="Grigoriev I.V."/>
            <person name="Martin F.M."/>
        </authorList>
    </citation>
    <scope>NUCLEOTIDE SEQUENCE [LARGE SCALE GENOMIC DNA]</scope>
    <source>
        <strain evidence="7 8">CBS 459.81</strain>
    </source>
</reference>
<accession>A0A8E2DY77</accession>
<proteinExistence type="inferred from homology"/>
<comment type="subcellular location">
    <subcellularLocation>
        <location evidence="1">Membrane</location>
        <topology evidence="1">Multi-pass membrane protein</topology>
    </subcellularLocation>
</comment>
<evidence type="ECO:0000256" key="1">
    <source>
        <dbReference type="ARBA" id="ARBA00004141"/>
    </source>
</evidence>
<dbReference type="EMBL" id="KV745680">
    <property type="protein sequence ID" value="OCK73706.1"/>
    <property type="molecule type" value="Genomic_DNA"/>
</dbReference>
<evidence type="ECO:0000256" key="3">
    <source>
        <dbReference type="ARBA" id="ARBA00022692"/>
    </source>
</evidence>
<evidence type="ECO:0000256" key="2">
    <source>
        <dbReference type="ARBA" id="ARBA00007262"/>
    </source>
</evidence>
<keyword evidence="3 6" id="KW-0812">Transmembrane</keyword>
<dbReference type="OrthoDB" id="440424at2759"/>
<evidence type="ECO:0000256" key="4">
    <source>
        <dbReference type="ARBA" id="ARBA00022989"/>
    </source>
</evidence>
<sequence>MTTFSDFLSCCCIRSDQSSRLSEKHLSINPGHYATYQDHPSKAELADQIVAKLLAADKNDAILKADLQSTIHTYGWYDGLAAAVLAALENAIKLGEEMGPAMKSAYEKAVAGVNMVEEWAAEHPEMVAVLVTIIALGVLAIMTPWLMAWLGFAEEGIVEGSWAAGWQATYRGFVPKGSLFSYLQSLGTKIGRNWYG</sequence>
<gene>
    <name evidence="7" type="ORF">K432DRAFT_364519</name>
</gene>
<evidence type="ECO:0000313" key="8">
    <source>
        <dbReference type="Proteomes" id="UP000250266"/>
    </source>
</evidence>
<dbReference type="Pfam" id="PF06140">
    <property type="entry name" value="Ifi-6-16"/>
    <property type="match status" value="1"/>
</dbReference>
<dbReference type="GO" id="GO:0016020">
    <property type="term" value="C:membrane"/>
    <property type="evidence" value="ECO:0007669"/>
    <property type="project" value="UniProtKB-SubCell"/>
</dbReference>
<keyword evidence="5 6" id="KW-0472">Membrane</keyword>
<name>A0A8E2DY77_9PEZI</name>